<protein>
    <submittedName>
        <fullName evidence="4">Phospholipase D delta</fullName>
    </submittedName>
</protein>
<feature type="compositionally biased region" description="Basic residues" evidence="3">
    <location>
        <begin position="183"/>
        <end position="193"/>
    </location>
</feature>
<reference evidence="4" key="2">
    <citation type="journal article" date="2024" name="Plant">
        <title>Genomic evolution and insights into agronomic trait innovations of Sesamum species.</title>
        <authorList>
            <person name="Miao H."/>
            <person name="Wang L."/>
            <person name="Qu L."/>
            <person name="Liu H."/>
            <person name="Sun Y."/>
            <person name="Le M."/>
            <person name="Wang Q."/>
            <person name="Wei S."/>
            <person name="Zheng Y."/>
            <person name="Lin W."/>
            <person name="Duan Y."/>
            <person name="Cao H."/>
            <person name="Xiong S."/>
            <person name="Wang X."/>
            <person name="Wei L."/>
            <person name="Li C."/>
            <person name="Ma Q."/>
            <person name="Ju M."/>
            <person name="Zhao R."/>
            <person name="Li G."/>
            <person name="Mu C."/>
            <person name="Tian Q."/>
            <person name="Mei H."/>
            <person name="Zhang T."/>
            <person name="Gao T."/>
            <person name="Zhang H."/>
        </authorList>
    </citation>
    <scope>NUCLEOTIDE SEQUENCE</scope>
    <source>
        <strain evidence="4">G01</strain>
    </source>
</reference>
<keyword evidence="1" id="KW-0677">Repeat</keyword>
<feature type="region of interest" description="Disordered" evidence="3">
    <location>
        <begin position="180"/>
        <end position="219"/>
    </location>
</feature>
<dbReference type="GO" id="GO:0004630">
    <property type="term" value="F:phospholipase D activity"/>
    <property type="evidence" value="ECO:0007669"/>
    <property type="project" value="TreeGrafter"/>
</dbReference>
<sequence length="307" mass="33978">MEMNSLFLQNAGVDHLIPMELAMKIASKIRANERFAVYVVLPMWPEGNPKDNVMQEILFWQACALDSAASDDGRRHGHMRESADGLLACVGVMARGWCTAHGTLLGWSRKRSGVVRTGCAARGRAGLASVVSVGRRARAWASRRPCAETFGGCAHGRAQARTALGRLADGWHKMRPMCGKTRQAGRPRGRARQHAQVGRQASCARTGSAARAHSRQADDCRQRPRLGGWLRMLKHKTCAGHVMGRLRLVTAHLHGNSGKLQARRLWTVFHSGCRQFWSVFPSSWGCQLHCCVFICFSRIGHGRDFEC</sequence>
<dbReference type="GO" id="GO:0005886">
    <property type="term" value="C:plasma membrane"/>
    <property type="evidence" value="ECO:0007669"/>
    <property type="project" value="TreeGrafter"/>
</dbReference>
<evidence type="ECO:0000256" key="1">
    <source>
        <dbReference type="ARBA" id="ARBA00022737"/>
    </source>
</evidence>
<name>A0AAW2KLW4_9LAMI</name>
<gene>
    <name evidence="4" type="ORF">Sangu_2998800</name>
</gene>
<dbReference type="GO" id="GO:0009395">
    <property type="term" value="P:phospholipid catabolic process"/>
    <property type="evidence" value="ECO:0007669"/>
    <property type="project" value="TreeGrafter"/>
</dbReference>
<dbReference type="PANTHER" id="PTHR18896:SF86">
    <property type="entry name" value="PHOSPHOLIPASE D DELTA"/>
    <property type="match status" value="1"/>
</dbReference>
<evidence type="ECO:0000313" key="4">
    <source>
        <dbReference type="EMBL" id="KAL0308027.1"/>
    </source>
</evidence>
<dbReference type="EMBL" id="JACGWK010000038">
    <property type="protein sequence ID" value="KAL0308027.1"/>
    <property type="molecule type" value="Genomic_DNA"/>
</dbReference>
<accession>A0AAW2KLW4</accession>
<dbReference type="AlphaFoldDB" id="A0AAW2KLW4"/>
<organism evidence="4">
    <name type="scientific">Sesamum angustifolium</name>
    <dbReference type="NCBI Taxonomy" id="2727405"/>
    <lineage>
        <taxon>Eukaryota</taxon>
        <taxon>Viridiplantae</taxon>
        <taxon>Streptophyta</taxon>
        <taxon>Embryophyta</taxon>
        <taxon>Tracheophyta</taxon>
        <taxon>Spermatophyta</taxon>
        <taxon>Magnoliopsida</taxon>
        <taxon>eudicotyledons</taxon>
        <taxon>Gunneridae</taxon>
        <taxon>Pentapetalae</taxon>
        <taxon>asterids</taxon>
        <taxon>lamiids</taxon>
        <taxon>Lamiales</taxon>
        <taxon>Pedaliaceae</taxon>
        <taxon>Sesamum</taxon>
    </lineage>
</organism>
<reference evidence="4" key="1">
    <citation type="submission" date="2020-06" db="EMBL/GenBank/DDBJ databases">
        <authorList>
            <person name="Li T."/>
            <person name="Hu X."/>
            <person name="Zhang T."/>
            <person name="Song X."/>
            <person name="Zhang H."/>
            <person name="Dai N."/>
            <person name="Sheng W."/>
            <person name="Hou X."/>
            <person name="Wei L."/>
        </authorList>
    </citation>
    <scope>NUCLEOTIDE SEQUENCE</scope>
    <source>
        <strain evidence="4">G01</strain>
        <tissue evidence="4">Leaf</tissue>
    </source>
</reference>
<evidence type="ECO:0000256" key="3">
    <source>
        <dbReference type="SAM" id="MobiDB-lite"/>
    </source>
</evidence>
<dbReference type="PANTHER" id="PTHR18896">
    <property type="entry name" value="PHOSPHOLIPASE D"/>
    <property type="match status" value="1"/>
</dbReference>
<proteinExistence type="predicted"/>
<comment type="caution">
    <text evidence="4">The sequence shown here is derived from an EMBL/GenBank/DDBJ whole genome shotgun (WGS) entry which is preliminary data.</text>
</comment>
<evidence type="ECO:0000256" key="2">
    <source>
        <dbReference type="ARBA" id="ARBA00023098"/>
    </source>
</evidence>
<keyword evidence="2" id="KW-0443">Lipid metabolism</keyword>
<dbReference type="InterPro" id="IPR015679">
    <property type="entry name" value="PLipase_D_fam"/>
</dbReference>